<dbReference type="OrthoDB" id="10635172at2759"/>
<dbReference type="EMBL" id="BMAV01014016">
    <property type="protein sequence ID" value="GFY62025.1"/>
    <property type="molecule type" value="Genomic_DNA"/>
</dbReference>
<protein>
    <submittedName>
        <fullName evidence="2">Uncharacterized protein</fullName>
    </submittedName>
</protein>
<sequence>MCLGILSHDRMTRIFAYAYAHVLIHPKALGALQLLPNPVQQLAQSVPSDKENAGVGENKVALGWGWAINESLSKTNEGERLGGHCQGRLGATNLEILPLPLRSRSKQAMDKEKDRKKQEPHWG</sequence>
<keyword evidence="3" id="KW-1185">Reference proteome</keyword>
<proteinExistence type="predicted"/>
<reference evidence="2" key="1">
    <citation type="submission" date="2020-08" db="EMBL/GenBank/DDBJ databases">
        <title>Multicomponent nature underlies the extraordinary mechanical properties of spider dragline silk.</title>
        <authorList>
            <person name="Kono N."/>
            <person name="Nakamura H."/>
            <person name="Mori M."/>
            <person name="Yoshida Y."/>
            <person name="Ohtoshi R."/>
            <person name="Malay A.D."/>
            <person name="Moran D.A.P."/>
            <person name="Tomita M."/>
            <person name="Numata K."/>
            <person name="Arakawa K."/>
        </authorList>
    </citation>
    <scope>NUCLEOTIDE SEQUENCE</scope>
</reference>
<comment type="caution">
    <text evidence="2">The sequence shown here is derived from an EMBL/GenBank/DDBJ whole genome shotgun (WGS) entry which is preliminary data.</text>
</comment>
<name>A0A8X6Y098_9ARAC</name>
<evidence type="ECO:0000313" key="3">
    <source>
        <dbReference type="Proteomes" id="UP000886998"/>
    </source>
</evidence>
<feature type="compositionally biased region" description="Basic and acidic residues" evidence="1">
    <location>
        <begin position="107"/>
        <end position="123"/>
    </location>
</feature>
<accession>A0A8X6Y098</accession>
<evidence type="ECO:0000256" key="1">
    <source>
        <dbReference type="SAM" id="MobiDB-lite"/>
    </source>
</evidence>
<dbReference type="AlphaFoldDB" id="A0A8X6Y098"/>
<evidence type="ECO:0000313" key="2">
    <source>
        <dbReference type="EMBL" id="GFY62025.1"/>
    </source>
</evidence>
<feature type="region of interest" description="Disordered" evidence="1">
    <location>
        <begin position="100"/>
        <end position="123"/>
    </location>
</feature>
<dbReference type="Proteomes" id="UP000886998">
    <property type="component" value="Unassembled WGS sequence"/>
</dbReference>
<organism evidence="2 3">
    <name type="scientific">Trichonephila inaurata madagascariensis</name>
    <dbReference type="NCBI Taxonomy" id="2747483"/>
    <lineage>
        <taxon>Eukaryota</taxon>
        <taxon>Metazoa</taxon>
        <taxon>Ecdysozoa</taxon>
        <taxon>Arthropoda</taxon>
        <taxon>Chelicerata</taxon>
        <taxon>Arachnida</taxon>
        <taxon>Araneae</taxon>
        <taxon>Araneomorphae</taxon>
        <taxon>Entelegynae</taxon>
        <taxon>Araneoidea</taxon>
        <taxon>Nephilidae</taxon>
        <taxon>Trichonephila</taxon>
        <taxon>Trichonephila inaurata</taxon>
    </lineage>
</organism>
<gene>
    <name evidence="2" type="ORF">TNIN_192661</name>
</gene>